<feature type="region of interest" description="Disordered" evidence="1">
    <location>
        <begin position="266"/>
        <end position="293"/>
    </location>
</feature>
<dbReference type="Proteomes" id="UP000032141">
    <property type="component" value="Chromosome C2"/>
</dbReference>
<name>A0A0D3ATQ8_BRAOL</name>
<dbReference type="EnsemblPlants" id="Bo2g118190.1">
    <property type="protein sequence ID" value="Bo2g118190.1"/>
    <property type="gene ID" value="Bo2g118190"/>
</dbReference>
<proteinExistence type="predicted"/>
<reference evidence="2 3" key="1">
    <citation type="journal article" date="2014" name="Genome Biol.">
        <title>Transcriptome and methylome profiling reveals relics of genome dominance in the mesopolyploid Brassica oleracea.</title>
        <authorList>
            <person name="Parkin I.A."/>
            <person name="Koh C."/>
            <person name="Tang H."/>
            <person name="Robinson S.J."/>
            <person name="Kagale S."/>
            <person name="Clarke W.E."/>
            <person name="Town C.D."/>
            <person name="Nixon J."/>
            <person name="Krishnakumar V."/>
            <person name="Bidwell S.L."/>
            <person name="Denoeud F."/>
            <person name="Belcram H."/>
            <person name="Links M.G."/>
            <person name="Just J."/>
            <person name="Clarke C."/>
            <person name="Bender T."/>
            <person name="Huebert T."/>
            <person name="Mason A.S."/>
            <person name="Pires J.C."/>
            <person name="Barker G."/>
            <person name="Moore J."/>
            <person name="Walley P.G."/>
            <person name="Manoli S."/>
            <person name="Batley J."/>
            <person name="Edwards D."/>
            <person name="Nelson M.N."/>
            <person name="Wang X."/>
            <person name="Paterson A.H."/>
            <person name="King G."/>
            <person name="Bancroft I."/>
            <person name="Chalhoub B."/>
            <person name="Sharpe A.G."/>
        </authorList>
    </citation>
    <scope>NUCLEOTIDE SEQUENCE</scope>
    <source>
        <strain evidence="2 3">cv. TO1000</strain>
    </source>
</reference>
<protein>
    <submittedName>
        <fullName evidence="2">Uncharacterized protein</fullName>
    </submittedName>
</protein>
<keyword evidence="3" id="KW-1185">Reference proteome</keyword>
<accession>A0A0D3ATQ8</accession>
<dbReference type="AlphaFoldDB" id="A0A0D3ATQ8"/>
<sequence>MSSKKRSSKKGSLPANVSEELRVPKMEFVPHSVDPAENEAWWVACYGSITPPKEKSFPVMNHRLVEAGAPSRSTSEFLEVMRSFYHISDVVEFRNSRRMRYIRSALPFVVPDTRDYRPCHFGVAISQLNPLGNQHIIGIPILSYEHGLSLTVDHFETLLRLQIIKDTDTYRLVPRNFMSVVKGFTSNFNSWKKFFFFVRVDAASVEKSCIPLFRRLPNDRPFTNPLAPFPEDIIAVRDLLRNGPFFWTSFTPMRVQKALRFVHPSPALGGETRSDSEPEDQGPNAAPTIATGLNSSKGKDINLGDLEFSVDDCILPGWDPDLAFGDGSSTSEVPIPDFHDFFAGLPSGFDAPPAASESGRPKVVAEGSRIINGV</sequence>
<dbReference type="PANTHER" id="PTHR31099:SF37">
    <property type="entry name" value="MYOSIN HEAVY CHAIN-LIKE PROTEIN"/>
    <property type="match status" value="1"/>
</dbReference>
<evidence type="ECO:0000313" key="3">
    <source>
        <dbReference type="Proteomes" id="UP000032141"/>
    </source>
</evidence>
<reference evidence="2" key="2">
    <citation type="submission" date="2015-03" db="UniProtKB">
        <authorList>
            <consortium name="EnsemblPlants"/>
        </authorList>
    </citation>
    <scope>IDENTIFICATION</scope>
</reference>
<dbReference type="HOGENOM" id="CLU_019862_2_1_1"/>
<evidence type="ECO:0000313" key="2">
    <source>
        <dbReference type="EnsemblPlants" id="Bo2g118190.1"/>
    </source>
</evidence>
<dbReference type="Gramene" id="Bo2g118190.1">
    <property type="protein sequence ID" value="Bo2g118190.1"/>
    <property type="gene ID" value="Bo2g118190"/>
</dbReference>
<organism evidence="2 3">
    <name type="scientific">Brassica oleracea var. oleracea</name>
    <dbReference type="NCBI Taxonomy" id="109376"/>
    <lineage>
        <taxon>Eukaryota</taxon>
        <taxon>Viridiplantae</taxon>
        <taxon>Streptophyta</taxon>
        <taxon>Embryophyta</taxon>
        <taxon>Tracheophyta</taxon>
        <taxon>Spermatophyta</taxon>
        <taxon>Magnoliopsida</taxon>
        <taxon>eudicotyledons</taxon>
        <taxon>Gunneridae</taxon>
        <taxon>Pentapetalae</taxon>
        <taxon>rosids</taxon>
        <taxon>malvids</taxon>
        <taxon>Brassicales</taxon>
        <taxon>Brassicaceae</taxon>
        <taxon>Brassiceae</taxon>
        <taxon>Brassica</taxon>
    </lineage>
</organism>
<evidence type="ECO:0000256" key="1">
    <source>
        <dbReference type="SAM" id="MobiDB-lite"/>
    </source>
</evidence>
<dbReference type="PANTHER" id="PTHR31099">
    <property type="entry name" value="OS06G0165300 PROTEIN"/>
    <property type="match status" value="1"/>
</dbReference>